<proteinExistence type="inferred from homology"/>
<evidence type="ECO:0000256" key="4">
    <source>
        <dbReference type="ARBA" id="ARBA00022475"/>
    </source>
</evidence>
<feature type="transmembrane region" description="Helical" evidence="8">
    <location>
        <begin position="321"/>
        <end position="344"/>
    </location>
</feature>
<feature type="transmembrane region" description="Helical" evidence="8">
    <location>
        <begin position="224"/>
        <end position="251"/>
    </location>
</feature>
<keyword evidence="10" id="KW-1185">Reference proteome</keyword>
<keyword evidence="5 8" id="KW-0812">Transmembrane</keyword>
<dbReference type="Pfam" id="PF01594">
    <property type="entry name" value="AI-2E_transport"/>
    <property type="match status" value="1"/>
</dbReference>
<evidence type="ECO:0000256" key="6">
    <source>
        <dbReference type="ARBA" id="ARBA00022989"/>
    </source>
</evidence>
<evidence type="ECO:0000256" key="5">
    <source>
        <dbReference type="ARBA" id="ARBA00022692"/>
    </source>
</evidence>
<evidence type="ECO:0000256" key="2">
    <source>
        <dbReference type="ARBA" id="ARBA00009773"/>
    </source>
</evidence>
<dbReference type="EMBL" id="JAGTAR010000030">
    <property type="protein sequence ID" value="MBR8537307.1"/>
    <property type="molecule type" value="Genomic_DNA"/>
</dbReference>
<keyword evidence="4" id="KW-1003">Cell membrane</keyword>
<feature type="transmembrane region" description="Helical" evidence="8">
    <location>
        <begin position="37"/>
        <end position="58"/>
    </location>
</feature>
<evidence type="ECO:0000313" key="9">
    <source>
        <dbReference type="EMBL" id="MBR8537307.1"/>
    </source>
</evidence>
<keyword evidence="7 8" id="KW-0472">Membrane</keyword>
<dbReference type="InterPro" id="IPR002549">
    <property type="entry name" value="AI-2E-like"/>
</dbReference>
<dbReference type="GO" id="GO:0005886">
    <property type="term" value="C:plasma membrane"/>
    <property type="evidence" value="ECO:0007669"/>
    <property type="project" value="UniProtKB-SubCell"/>
</dbReference>
<protein>
    <submittedName>
        <fullName evidence="9">AI-2E family transporter</fullName>
    </submittedName>
</protein>
<dbReference type="Proteomes" id="UP000679220">
    <property type="component" value="Unassembled WGS sequence"/>
</dbReference>
<dbReference type="PANTHER" id="PTHR21716:SF53">
    <property type="entry name" value="PERMEASE PERM-RELATED"/>
    <property type="match status" value="1"/>
</dbReference>
<feature type="transmembrane region" description="Helical" evidence="8">
    <location>
        <begin position="14"/>
        <end position="31"/>
    </location>
</feature>
<gene>
    <name evidence="9" type="ORF">KDU71_17190</name>
</gene>
<feature type="transmembrane region" description="Helical" evidence="8">
    <location>
        <begin position="70"/>
        <end position="94"/>
    </location>
</feature>
<comment type="caution">
    <text evidence="9">The sequence shown here is derived from an EMBL/GenBank/DDBJ whole genome shotgun (WGS) entry which is preliminary data.</text>
</comment>
<keyword evidence="6 8" id="KW-1133">Transmembrane helix</keyword>
<feature type="transmembrane region" description="Helical" evidence="8">
    <location>
        <begin position="164"/>
        <end position="183"/>
    </location>
</feature>
<keyword evidence="3" id="KW-0813">Transport</keyword>
<comment type="similarity">
    <text evidence="2">Belongs to the autoinducer-2 exporter (AI-2E) (TC 2.A.86) family.</text>
</comment>
<reference evidence="9" key="1">
    <citation type="journal article" date="2018" name="Int. J. Syst. Evol. Microbiol.">
        <title>Carboxylicivirga sediminis sp. nov., isolated from coastal sediment.</title>
        <authorList>
            <person name="Wang F.Q."/>
            <person name="Ren L.H."/>
            <person name="Zou R.J."/>
            <person name="Sun Y.Z."/>
            <person name="Liu X.J."/>
            <person name="Jiang F."/>
            <person name="Liu L.J."/>
        </authorList>
    </citation>
    <scope>NUCLEOTIDE SEQUENCE</scope>
    <source>
        <strain evidence="9">JR1</strain>
    </source>
</reference>
<name>A0A941F6B0_9BACT</name>
<evidence type="ECO:0000256" key="8">
    <source>
        <dbReference type="SAM" id="Phobius"/>
    </source>
</evidence>
<dbReference type="GO" id="GO:0055085">
    <property type="term" value="P:transmembrane transport"/>
    <property type="evidence" value="ECO:0007669"/>
    <property type="project" value="TreeGrafter"/>
</dbReference>
<dbReference type="RefSeq" id="WP_212192332.1">
    <property type="nucleotide sequence ID" value="NZ_JAGTAR010000030.1"/>
</dbReference>
<evidence type="ECO:0000313" key="10">
    <source>
        <dbReference type="Proteomes" id="UP000679220"/>
    </source>
</evidence>
<reference evidence="9" key="2">
    <citation type="submission" date="2021-04" db="EMBL/GenBank/DDBJ databases">
        <authorList>
            <person name="Zhang T."/>
            <person name="Zhang Y."/>
            <person name="Lu D."/>
            <person name="Zuo D."/>
            <person name="Du Z."/>
        </authorList>
    </citation>
    <scope>NUCLEOTIDE SEQUENCE</scope>
    <source>
        <strain evidence="9">JR1</strain>
    </source>
</reference>
<feature type="transmembrane region" description="Helical" evidence="8">
    <location>
        <begin position="257"/>
        <end position="275"/>
    </location>
</feature>
<evidence type="ECO:0000256" key="7">
    <source>
        <dbReference type="ARBA" id="ARBA00023136"/>
    </source>
</evidence>
<accession>A0A941F6B0</accession>
<sequence>MENNQPRPYTFDRVVRMLLSALALGAALYVINLLKNVLGPFIIALFIAYLLDPLVNFVQNKMRVRHRGASVLLTVLSVGVVVVVILLYLVPAFIDEMNKMVYLIKVYLQAVDVREVLPFEMEKSLRELIKEMELVNYLSFENLTEFFKKVLPGFWNLFSGSMRVIAGIVGLLVVILYTIFILMDFQKIGQFGLGLIPARYREVTSEIFDDLGHSMHLYFRSQGLIALIVGILLAVGFKIIGLPMAIIIGLFIGALNIVPYLQLVGLIPALLLALLKAMESQQSFWHVAFLVLLVLGIVQLIQETVLVPRIMGKTYGMNPAIVLLALSIWGSLMGLMGLLLALPLTSVIVSYYKRFVLHEEAGEISNMLNDE</sequence>
<organism evidence="9 10">
    <name type="scientific">Carboxylicivirga sediminis</name>
    <dbReference type="NCBI Taxonomy" id="2006564"/>
    <lineage>
        <taxon>Bacteria</taxon>
        <taxon>Pseudomonadati</taxon>
        <taxon>Bacteroidota</taxon>
        <taxon>Bacteroidia</taxon>
        <taxon>Marinilabiliales</taxon>
        <taxon>Marinilabiliaceae</taxon>
        <taxon>Carboxylicivirga</taxon>
    </lineage>
</organism>
<evidence type="ECO:0000256" key="1">
    <source>
        <dbReference type="ARBA" id="ARBA00004651"/>
    </source>
</evidence>
<dbReference type="PANTHER" id="PTHR21716">
    <property type="entry name" value="TRANSMEMBRANE PROTEIN"/>
    <property type="match status" value="1"/>
</dbReference>
<comment type="subcellular location">
    <subcellularLocation>
        <location evidence="1">Cell membrane</location>
        <topology evidence="1">Multi-pass membrane protein</topology>
    </subcellularLocation>
</comment>
<feature type="transmembrane region" description="Helical" evidence="8">
    <location>
        <begin position="284"/>
        <end position="301"/>
    </location>
</feature>
<dbReference type="AlphaFoldDB" id="A0A941F6B0"/>
<evidence type="ECO:0000256" key="3">
    <source>
        <dbReference type="ARBA" id="ARBA00022448"/>
    </source>
</evidence>